<accession>B9T7G6</accession>
<sequence length="101" mass="11106">MVCLPCDHFRAAGVRRLFAADGMVVVSGSRQSFPTLLAMDRSRYWLTLTKTRAASRGARTRPGSHGIEQAWPEGHLVLLAYNRVRRYTACRTVSGRAGNGG</sequence>
<organism evidence="1 2">
    <name type="scientific">Ricinus communis</name>
    <name type="common">Castor bean</name>
    <dbReference type="NCBI Taxonomy" id="3988"/>
    <lineage>
        <taxon>Eukaryota</taxon>
        <taxon>Viridiplantae</taxon>
        <taxon>Streptophyta</taxon>
        <taxon>Embryophyta</taxon>
        <taxon>Tracheophyta</taxon>
        <taxon>Spermatophyta</taxon>
        <taxon>Magnoliopsida</taxon>
        <taxon>eudicotyledons</taxon>
        <taxon>Gunneridae</taxon>
        <taxon>Pentapetalae</taxon>
        <taxon>rosids</taxon>
        <taxon>fabids</taxon>
        <taxon>Malpighiales</taxon>
        <taxon>Euphorbiaceae</taxon>
        <taxon>Acalyphoideae</taxon>
        <taxon>Acalypheae</taxon>
        <taxon>Ricinus</taxon>
    </lineage>
</organism>
<proteinExistence type="predicted"/>
<evidence type="ECO:0000313" key="2">
    <source>
        <dbReference type="Proteomes" id="UP000008311"/>
    </source>
</evidence>
<gene>
    <name evidence="1" type="ORF">RCOM_0018220</name>
</gene>
<name>B9T7G6_RICCO</name>
<dbReference type="Proteomes" id="UP000008311">
    <property type="component" value="Unassembled WGS sequence"/>
</dbReference>
<keyword evidence="2" id="KW-1185">Reference proteome</keyword>
<dbReference type="InParanoid" id="B9T7G6"/>
<dbReference type="EMBL" id="EQ974753">
    <property type="protein sequence ID" value="EEF28179.1"/>
    <property type="molecule type" value="Genomic_DNA"/>
</dbReference>
<evidence type="ECO:0000313" key="1">
    <source>
        <dbReference type="EMBL" id="EEF28179.1"/>
    </source>
</evidence>
<protein>
    <submittedName>
        <fullName evidence="1">Uncharacterized protein</fullName>
    </submittedName>
</protein>
<reference evidence="2" key="1">
    <citation type="journal article" date="2010" name="Nat. Biotechnol.">
        <title>Draft genome sequence of the oilseed species Ricinus communis.</title>
        <authorList>
            <person name="Chan A.P."/>
            <person name="Crabtree J."/>
            <person name="Zhao Q."/>
            <person name="Lorenzi H."/>
            <person name="Orvis J."/>
            <person name="Puiu D."/>
            <person name="Melake-Berhan A."/>
            <person name="Jones K.M."/>
            <person name="Redman J."/>
            <person name="Chen G."/>
            <person name="Cahoon E.B."/>
            <person name="Gedil M."/>
            <person name="Stanke M."/>
            <person name="Haas B.J."/>
            <person name="Wortman J.R."/>
            <person name="Fraser-Liggett C.M."/>
            <person name="Ravel J."/>
            <person name="Rabinowicz P.D."/>
        </authorList>
    </citation>
    <scope>NUCLEOTIDE SEQUENCE [LARGE SCALE GENOMIC DNA]</scope>
    <source>
        <strain evidence="2">cv. Hale</strain>
    </source>
</reference>
<dbReference type="AlphaFoldDB" id="B9T7G6"/>